<protein>
    <submittedName>
        <fullName evidence="3">Uncharacterized protein</fullName>
    </submittedName>
</protein>
<sequence>MRGSTMRAPLLCLLNCFLFLITYVSHAAETGPDAWPETARFDTGGLSRESFPKGFVFGTATSAYQVEGMASKEGRGPSIWDVFVRIPGKYSLET</sequence>
<evidence type="ECO:0000256" key="1">
    <source>
        <dbReference type="ARBA" id="ARBA00010838"/>
    </source>
</evidence>
<dbReference type="Gene3D" id="3.20.20.80">
    <property type="entry name" value="Glycosidases"/>
    <property type="match status" value="1"/>
</dbReference>
<dbReference type="Pfam" id="PF00232">
    <property type="entry name" value="Glyco_hydro_1"/>
    <property type="match status" value="1"/>
</dbReference>
<keyword evidence="4" id="KW-1185">Reference proteome</keyword>
<dbReference type="InterPro" id="IPR001360">
    <property type="entry name" value="Glyco_hydro_1"/>
</dbReference>
<evidence type="ECO:0000313" key="3">
    <source>
        <dbReference type="EMBL" id="DAD31998.1"/>
    </source>
</evidence>
<keyword evidence="2" id="KW-0732">Signal</keyword>
<feature type="signal peptide" evidence="2">
    <location>
        <begin position="1"/>
        <end position="27"/>
    </location>
</feature>
<feature type="chain" id="PRO_5032811648" evidence="2">
    <location>
        <begin position="28"/>
        <end position="94"/>
    </location>
</feature>
<comment type="similarity">
    <text evidence="1">Belongs to the glycosyl hydrolase 1 family.</text>
</comment>
<evidence type="ECO:0000256" key="2">
    <source>
        <dbReference type="SAM" id="SignalP"/>
    </source>
</evidence>
<dbReference type="Proteomes" id="UP000607653">
    <property type="component" value="Unassembled WGS sequence"/>
</dbReference>
<dbReference type="SUPFAM" id="SSF51445">
    <property type="entry name" value="(Trans)glycosidases"/>
    <property type="match status" value="1"/>
</dbReference>
<proteinExistence type="inferred from homology"/>
<dbReference type="AlphaFoldDB" id="A0A822YS04"/>
<dbReference type="GO" id="GO:0004553">
    <property type="term" value="F:hydrolase activity, hydrolyzing O-glycosyl compounds"/>
    <property type="evidence" value="ECO:0007669"/>
    <property type="project" value="InterPro"/>
</dbReference>
<accession>A0A822YS04</accession>
<dbReference type="EMBL" id="DUZY01000003">
    <property type="protein sequence ID" value="DAD31998.1"/>
    <property type="molecule type" value="Genomic_DNA"/>
</dbReference>
<gene>
    <name evidence="3" type="ORF">HUJ06_010849</name>
</gene>
<comment type="caution">
    <text evidence="3">The sequence shown here is derived from an EMBL/GenBank/DDBJ whole genome shotgun (WGS) entry which is preliminary data.</text>
</comment>
<reference evidence="3 4" key="1">
    <citation type="journal article" date="2020" name="Mol. Biol. Evol.">
        <title>Distinct Expression and Methylation Patterns for Genes with Different Fates following a Single Whole-Genome Duplication in Flowering Plants.</title>
        <authorList>
            <person name="Shi T."/>
            <person name="Rahmani R.S."/>
            <person name="Gugger P.F."/>
            <person name="Wang M."/>
            <person name="Li H."/>
            <person name="Zhang Y."/>
            <person name="Li Z."/>
            <person name="Wang Q."/>
            <person name="Van de Peer Y."/>
            <person name="Marchal K."/>
            <person name="Chen J."/>
        </authorList>
    </citation>
    <scope>NUCLEOTIDE SEQUENCE [LARGE SCALE GENOMIC DNA]</scope>
    <source>
        <tissue evidence="3">Leaf</tissue>
    </source>
</reference>
<dbReference type="GO" id="GO:0005975">
    <property type="term" value="P:carbohydrate metabolic process"/>
    <property type="evidence" value="ECO:0007669"/>
    <property type="project" value="InterPro"/>
</dbReference>
<dbReference type="InterPro" id="IPR017853">
    <property type="entry name" value="GH"/>
</dbReference>
<name>A0A822YS04_NELNU</name>
<evidence type="ECO:0000313" key="4">
    <source>
        <dbReference type="Proteomes" id="UP000607653"/>
    </source>
</evidence>
<organism evidence="3 4">
    <name type="scientific">Nelumbo nucifera</name>
    <name type="common">Sacred lotus</name>
    <dbReference type="NCBI Taxonomy" id="4432"/>
    <lineage>
        <taxon>Eukaryota</taxon>
        <taxon>Viridiplantae</taxon>
        <taxon>Streptophyta</taxon>
        <taxon>Embryophyta</taxon>
        <taxon>Tracheophyta</taxon>
        <taxon>Spermatophyta</taxon>
        <taxon>Magnoliopsida</taxon>
        <taxon>Proteales</taxon>
        <taxon>Nelumbonaceae</taxon>
        <taxon>Nelumbo</taxon>
    </lineage>
</organism>